<keyword evidence="2" id="KW-1185">Reference proteome</keyword>
<feature type="compositionally biased region" description="Basic and acidic residues" evidence="1">
    <location>
        <begin position="24"/>
        <end position="36"/>
    </location>
</feature>
<organism evidence="2 3">
    <name type="scientific">Panagrolaimus davidi</name>
    <dbReference type="NCBI Taxonomy" id="227884"/>
    <lineage>
        <taxon>Eukaryota</taxon>
        <taxon>Metazoa</taxon>
        <taxon>Ecdysozoa</taxon>
        <taxon>Nematoda</taxon>
        <taxon>Chromadorea</taxon>
        <taxon>Rhabditida</taxon>
        <taxon>Tylenchina</taxon>
        <taxon>Panagrolaimomorpha</taxon>
        <taxon>Panagrolaimoidea</taxon>
        <taxon>Panagrolaimidae</taxon>
        <taxon>Panagrolaimus</taxon>
    </lineage>
</organism>
<accession>A0A914QXG6</accession>
<protein>
    <submittedName>
        <fullName evidence="3">Uncharacterized protein</fullName>
    </submittedName>
</protein>
<feature type="compositionally biased region" description="Polar residues" evidence="1">
    <location>
        <begin position="1"/>
        <end position="23"/>
    </location>
</feature>
<name>A0A914QXG6_9BILA</name>
<feature type="region of interest" description="Disordered" evidence="1">
    <location>
        <begin position="1"/>
        <end position="76"/>
    </location>
</feature>
<dbReference type="WBParaSite" id="PDA_v2.g8546.t1">
    <property type="protein sequence ID" value="PDA_v2.g8546.t1"/>
    <property type="gene ID" value="PDA_v2.g8546"/>
</dbReference>
<sequence>MYEQHSSPNTKQRVSLLPQQSKPEIQHKEVENEEGGHSSTQVKRKRTSANYFNDTPTPVYHTPTKRHAHPPGWDKITWAPKVCRKPVRRMDFGEIATAAH</sequence>
<proteinExistence type="predicted"/>
<reference evidence="3" key="1">
    <citation type="submission" date="2022-11" db="UniProtKB">
        <authorList>
            <consortium name="WormBaseParasite"/>
        </authorList>
    </citation>
    <scope>IDENTIFICATION</scope>
</reference>
<dbReference type="AlphaFoldDB" id="A0A914QXG6"/>
<dbReference type="Proteomes" id="UP000887578">
    <property type="component" value="Unplaced"/>
</dbReference>
<evidence type="ECO:0000313" key="2">
    <source>
        <dbReference type="Proteomes" id="UP000887578"/>
    </source>
</evidence>
<evidence type="ECO:0000256" key="1">
    <source>
        <dbReference type="SAM" id="MobiDB-lite"/>
    </source>
</evidence>
<evidence type="ECO:0000313" key="3">
    <source>
        <dbReference type="WBParaSite" id="PDA_v2.g8546.t1"/>
    </source>
</evidence>